<evidence type="ECO:0000313" key="1">
    <source>
        <dbReference type="EMBL" id="PSR77036.1"/>
    </source>
</evidence>
<evidence type="ECO:0000313" key="2">
    <source>
        <dbReference type="Proteomes" id="UP000241462"/>
    </source>
</evidence>
<dbReference type="Proteomes" id="UP000241462">
    <property type="component" value="Unassembled WGS sequence"/>
</dbReference>
<dbReference type="EMBL" id="KZ678677">
    <property type="protein sequence ID" value="PSR77036.1"/>
    <property type="molecule type" value="Genomic_DNA"/>
</dbReference>
<dbReference type="AlphaFoldDB" id="A0A2T2ZUG6"/>
<reference evidence="1 2" key="1">
    <citation type="journal article" date="2018" name="Mycol. Prog.">
        <title>Coniella lustricola, a new species from submerged detritus.</title>
        <authorList>
            <person name="Raudabaugh D.B."/>
            <person name="Iturriaga T."/>
            <person name="Carver A."/>
            <person name="Mondo S."/>
            <person name="Pangilinan J."/>
            <person name="Lipzen A."/>
            <person name="He G."/>
            <person name="Amirebrahimi M."/>
            <person name="Grigoriev I.V."/>
            <person name="Miller A.N."/>
        </authorList>
    </citation>
    <scope>NUCLEOTIDE SEQUENCE [LARGE SCALE GENOMIC DNA]</scope>
    <source>
        <strain evidence="1 2">B22-T-1</strain>
    </source>
</reference>
<gene>
    <name evidence="1" type="ORF">BD289DRAFT_486649</name>
</gene>
<dbReference type="InParanoid" id="A0A2T2ZUG6"/>
<proteinExistence type="predicted"/>
<keyword evidence="2" id="KW-1185">Reference proteome</keyword>
<protein>
    <submittedName>
        <fullName evidence="1">Uncharacterized protein</fullName>
    </submittedName>
</protein>
<sequence length="254" mass="29680">MSDTAEYQNGNDQPMPFRLAKAWCSQWPDKLALDLAPDMIMTCEGYIWEVNSVILTEQCTFYETERVGYEVEMRRGTGKKYVYKEEGYYSMGPGRLDARIQLIYTGYIKDLRQCYGEETLMCTIANVWKDGQFYDCLVMKRYAYAAIKWAMSLWIAEYQKRLPEKKPTNDLLSHLLDALEVMFEPKEPDDFETSEEEMREVFQRGTHLALEELVGHRRFQKLLCKSPLLGKYIGPMEVLAPPFPPEKPDLDPQE</sequence>
<organism evidence="1 2">
    <name type="scientific">Coniella lustricola</name>
    <dbReference type="NCBI Taxonomy" id="2025994"/>
    <lineage>
        <taxon>Eukaryota</taxon>
        <taxon>Fungi</taxon>
        <taxon>Dikarya</taxon>
        <taxon>Ascomycota</taxon>
        <taxon>Pezizomycotina</taxon>
        <taxon>Sordariomycetes</taxon>
        <taxon>Sordariomycetidae</taxon>
        <taxon>Diaporthales</taxon>
        <taxon>Schizoparmaceae</taxon>
        <taxon>Coniella</taxon>
    </lineage>
</organism>
<accession>A0A2T2ZUG6</accession>
<name>A0A2T2ZUG6_9PEZI</name>